<name>A0ABX1ZM41_9BACL</name>
<dbReference type="InterPro" id="IPR023393">
    <property type="entry name" value="START-like_dom_sf"/>
</dbReference>
<keyword evidence="2" id="KW-0132">Cell division</keyword>
<dbReference type="Proteomes" id="UP000618579">
    <property type="component" value="Unassembled WGS sequence"/>
</dbReference>
<evidence type="ECO:0000313" key="3">
    <source>
        <dbReference type="Proteomes" id="UP000618579"/>
    </source>
</evidence>
<organism evidence="2 3">
    <name type="scientific">Paenibacillus planticolens</name>
    <dbReference type="NCBI Taxonomy" id="2654976"/>
    <lineage>
        <taxon>Bacteria</taxon>
        <taxon>Bacillati</taxon>
        <taxon>Bacillota</taxon>
        <taxon>Bacilli</taxon>
        <taxon>Bacillales</taxon>
        <taxon>Paenibacillaceae</taxon>
        <taxon>Paenibacillus</taxon>
    </lineage>
</organism>
<dbReference type="SUPFAM" id="SSF55961">
    <property type="entry name" value="Bet v1-like"/>
    <property type="match status" value="1"/>
</dbReference>
<dbReference type="GO" id="GO:0051301">
    <property type="term" value="P:cell division"/>
    <property type="evidence" value="ECO:0007669"/>
    <property type="project" value="UniProtKB-KW"/>
</dbReference>
<protein>
    <submittedName>
        <fullName evidence="2">Cell division protein</fullName>
    </submittedName>
</protein>
<dbReference type="RefSeq" id="WP_171683982.1">
    <property type="nucleotide sequence ID" value="NZ_WHNZ01000027.1"/>
</dbReference>
<feature type="domain" description="Coenzyme Q-binding protein COQ10 START" evidence="1">
    <location>
        <begin position="10"/>
        <end position="127"/>
    </location>
</feature>
<evidence type="ECO:0000259" key="1">
    <source>
        <dbReference type="Pfam" id="PF03364"/>
    </source>
</evidence>
<evidence type="ECO:0000313" key="2">
    <source>
        <dbReference type="EMBL" id="NOV01154.1"/>
    </source>
</evidence>
<dbReference type="CDD" id="cd07820">
    <property type="entry name" value="SRPBCC_3"/>
    <property type="match status" value="1"/>
</dbReference>
<keyword evidence="2" id="KW-0131">Cell cycle</keyword>
<keyword evidence="3" id="KW-1185">Reference proteome</keyword>
<dbReference type="Pfam" id="PF03364">
    <property type="entry name" value="Polyketide_cyc"/>
    <property type="match status" value="1"/>
</dbReference>
<dbReference type="InterPro" id="IPR005031">
    <property type="entry name" value="COQ10_START"/>
</dbReference>
<dbReference type="EMBL" id="WHNZ01000027">
    <property type="protein sequence ID" value="NOV01154.1"/>
    <property type="molecule type" value="Genomic_DNA"/>
</dbReference>
<comment type="caution">
    <text evidence="2">The sequence shown here is derived from an EMBL/GenBank/DDBJ whole genome shotgun (WGS) entry which is preliminary data.</text>
</comment>
<sequence length="157" mass="17938">MPTIRIELLINAPVETVFDLARSIDIHAKSTAQTKERPVAGRTSGLIELGETVTWEAVHFGIKQKLTAKITEMERPHRFVDEQVGGAFKHFRHTHEFTAVHNGTRMIDIFTYTSPLGVLGRLADQWFLEAYMHNFLLQRNMYIKTVAEEAMRKGLDS</sequence>
<accession>A0ABX1ZM41</accession>
<reference evidence="2 3" key="1">
    <citation type="submission" date="2019-10" db="EMBL/GenBank/DDBJ databases">
        <title>Description of Paenibacillus pedi sp. nov.</title>
        <authorList>
            <person name="Carlier A."/>
            <person name="Qi S."/>
        </authorList>
    </citation>
    <scope>NUCLEOTIDE SEQUENCE [LARGE SCALE GENOMIC DNA]</scope>
    <source>
        <strain evidence="2 3">LMG 31457</strain>
    </source>
</reference>
<gene>
    <name evidence="2" type="ORF">GC097_14135</name>
</gene>
<proteinExistence type="predicted"/>
<dbReference type="Gene3D" id="3.30.530.20">
    <property type="match status" value="1"/>
</dbReference>